<dbReference type="GO" id="GO:0005737">
    <property type="term" value="C:cytoplasm"/>
    <property type="evidence" value="ECO:0007669"/>
    <property type="project" value="InterPro"/>
</dbReference>
<evidence type="ECO:0000256" key="6">
    <source>
        <dbReference type="ARBA" id="ARBA00022679"/>
    </source>
</evidence>
<dbReference type="Gene3D" id="1.20.120.160">
    <property type="entry name" value="HPT domain"/>
    <property type="match status" value="1"/>
</dbReference>
<dbReference type="GO" id="GO:0005524">
    <property type="term" value="F:ATP binding"/>
    <property type="evidence" value="ECO:0007669"/>
    <property type="project" value="UniProtKB-KW"/>
</dbReference>
<dbReference type="InterPro" id="IPR008207">
    <property type="entry name" value="Sig_transdc_His_kin_Hpt_dom"/>
</dbReference>
<dbReference type="PROSITE" id="PS50109">
    <property type="entry name" value="HIS_KIN"/>
    <property type="match status" value="1"/>
</dbReference>
<dbReference type="SUPFAM" id="SSF55874">
    <property type="entry name" value="ATPase domain of HSP90 chaperone/DNA topoisomerase II/histidine kinase"/>
    <property type="match status" value="1"/>
</dbReference>
<evidence type="ECO:0000256" key="12">
    <source>
        <dbReference type="SAM" id="MobiDB-lite"/>
    </source>
</evidence>
<dbReference type="eggNOG" id="arCOG04403">
    <property type="taxonomic scope" value="Archaea"/>
</dbReference>
<feature type="region of interest" description="Disordered" evidence="12">
    <location>
        <begin position="224"/>
        <end position="252"/>
    </location>
</feature>
<feature type="compositionally biased region" description="Low complexity" evidence="12">
    <location>
        <begin position="299"/>
        <end position="308"/>
    </location>
</feature>
<evidence type="ECO:0000259" key="13">
    <source>
        <dbReference type="PROSITE" id="PS50109"/>
    </source>
</evidence>
<dbReference type="GO" id="GO:0000155">
    <property type="term" value="F:phosphorelay sensor kinase activity"/>
    <property type="evidence" value="ECO:0007669"/>
    <property type="project" value="InterPro"/>
</dbReference>
<feature type="modified residue" description="Phosphohistidine" evidence="11">
    <location>
        <position position="44"/>
    </location>
</feature>
<keyword evidence="17" id="KW-1185">Reference proteome</keyword>
<dbReference type="PROSITE" id="PS50851">
    <property type="entry name" value="CHEW"/>
    <property type="match status" value="1"/>
</dbReference>
<dbReference type="SMART" id="SM00260">
    <property type="entry name" value="CheW"/>
    <property type="match status" value="1"/>
</dbReference>
<reference evidence="16 17" key="1">
    <citation type="journal article" date="2014" name="PLoS Genet.">
        <title>Phylogenetically driven sequencing of extremely halophilic archaea reveals strategies for static and dynamic osmo-response.</title>
        <authorList>
            <person name="Becker E.A."/>
            <person name="Seitzer P.M."/>
            <person name="Tritt A."/>
            <person name="Larsen D."/>
            <person name="Krusor M."/>
            <person name="Yao A.I."/>
            <person name="Wu D."/>
            <person name="Madern D."/>
            <person name="Eisen J.A."/>
            <person name="Darling A.E."/>
            <person name="Facciotti M.T."/>
        </authorList>
    </citation>
    <scope>NUCLEOTIDE SEQUENCE [LARGE SCALE GENOMIC DNA]</scope>
    <source>
        <strain evidence="16 17">JCM 12255</strain>
    </source>
</reference>
<dbReference type="Gene3D" id="3.30.565.10">
    <property type="entry name" value="Histidine kinase-like ATPase, C-terminal domain"/>
    <property type="match status" value="1"/>
</dbReference>
<protein>
    <recommendedName>
        <fullName evidence="3">Chemotaxis protein CheA</fullName>
        <ecNumber evidence="2">2.7.13.3</ecNumber>
    </recommendedName>
</protein>
<dbReference type="CDD" id="cd00088">
    <property type="entry name" value="HPT"/>
    <property type="match status" value="1"/>
</dbReference>
<dbReference type="InterPro" id="IPR036641">
    <property type="entry name" value="HPT_dom_sf"/>
</dbReference>
<keyword evidence="7" id="KW-0547">Nucleotide-binding</keyword>
<dbReference type="Pfam" id="PF02518">
    <property type="entry name" value="HATPase_c"/>
    <property type="match status" value="1"/>
</dbReference>
<dbReference type="RefSeq" id="WP_007261435.1">
    <property type="nucleotide sequence ID" value="NZ_AOHZ01000098.1"/>
</dbReference>
<keyword evidence="6" id="KW-0808">Transferase</keyword>
<dbReference type="Proteomes" id="UP000011602">
    <property type="component" value="Unassembled WGS sequence"/>
</dbReference>
<evidence type="ECO:0000256" key="4">
    <source>
        <dbReference type="ARBA" id="ARBA00022500"/>
    </source>
</evidence>
<dbReference type="InterPro" id="IPR051315">
    <property type="entry name" value="Bact_Chemotaxis_CheA"/>
</dbReference>
<proteinExistence type="predicted"/>
<evidence type="ECO:0000256" key="5">
    <source>
        <dbReference type="ARBA" id="ARBA00022553"/>
    </source>
</evidence>
<dbReference type="Pfam" id="PF01627">
    <property type="entry name" value="Hpt"/>
    <property type="match status" value="1"/>
</dbReference>
<evidence type="ECO:0000256" key="3">
    <source>
        <dbReference type="ARBA" id="ARBA00021495"/>
    </source>
</evidence>
<dbReference type="EC" id="2.7.13.3" evidence="2"/>
<dbReference type="OrthoDB" id="293137at2157"/>
<keyword evidence="4" id="KW-0145">Chemotaxis</keyword>
<dbReference type="AlphaFoldDB" id="L9WIZ7"/>
<dbReference type="Gene3D" id="1.10.287.560">
    <property type="entry name" value="Histidine kinase CheA-like, homodimeric domain"/>
    <property type="match status" value="1"/>
</dbReference>
<feature type="domain" description="Histidine kinase" evidence="13">
    <location>
        <begin position="308"/>
        <end position="565"/>
    </location>
</feature>
<keyword evidence="5 11" id="KW-0597">Phosphoprotein</keyword>
<dbReference type="Pfam" id="PF02895">
    <property type="entry name" value="H-kinase_dim"/>
    <property type="match status" value="1"/>
</dbReference>
<feature type="region of interest" description="Disordered" evidence="12">
    <location>
        <begin position="281"/>
        <end position="311"/>
    </location>
</feature>
<evidence type="ECO:0000259" key="14">
    <source>
        <dbReference type="PROSITE" id="PS50851"/>
    </source>
</evidence>
<evidence type="ECO:0000256" key="9">
    <source>
        <dbReference type="ARBA" id="ARBA00022840"/>
    </source>
</evidence>
<dbReference type="Gene3D" id="2.30.30.40">
    <property type="entry name" value="SH3 Domains"/>
    <property type="match status" value="1"/>
</dbReference>
<dbReference type="InterPro" id="IPR036061">
    <property type="entry name" value="CheW-like_dom_sf"/>
</dbReference>
<comment type="catalytic activity">
    <reaction evidence="1">
        <text>ATP + protein L-histidine = ADP + protein N-phospho-L-histidine.</text>
        <dbReference type="EC" id="2.7.13.3"/>
    </reaction>
</comment>
<dbReference type="PANTHER" id="PTHR43395:SF10">
    <property type="entry name" value="CHEMOTAXIS PROTEIN CHEA"/>
    <property type="match status" value="1"/>
</dbReference>
<feature type="compositionally biased region" description="Acidic residues" evidence="12">
    <location>
        <begin position="289"/>
        <end position="298"/>
    </location>
</feature>
<dbReference type="SMART" id="SM01231">
    <property type="entry name" value="H-kinase_dim"/>
    <property type="match status" value="1"/>
</dbReference>
<evidence type="ECO:0000256" key="10">
    <source>
        <dbReference type="ARBA" id="ARBA00023012"/>
    </source>
</evidence>
<feature type="domain" description="CheW-like" evidence="14">
    <location>
        <begin position="567"/>
        <end position="694"/>
    </location>
</feature>
<organism evidence="16 17">
    <name type="scientific">Natronolimnohabitans innermongolicus JCM 12255</name>
    <dbReference type="NCBI Taxonomy" id="1227499"/>
    <lineage>
        <taxon>Archaea</taxon>
        <taxon>Methanobacteriati</taxon>
        <taxon>Methanobacteriota</taxon>
        <taxon>Stenosarchaea group</taxon>
        <taxon>Halobacteria</taxon>
        <taxon>Halobacteriales</taxon>
        <taxon>Natrialbaceae</taxon>
        <taxon>Natronolimnohabitans</taxon>
    </lineage>
</organism>
<dbReference type="InterPro" id="IPR037006">
    <property type="entry name" value="CheA-like_homodim_sf"/>
</dbReference>
<dbReference type="PATRIC" id="fig|1227499.3.peg.4300"/>
<dbReference type="InterPro" id="IPR003594">
    <property type="entry name" value="HATPase_dom"/>
</dbReference>
<evidence type="ECO:0000256" key="11">
    <source>
        <dbReference type="PROSITE-ProRule" id="PRU00110"/>
    </source>
</evidence>
<accession>L9WIZ7</accession>
<dbReference type="SMART" id="SM00387">
    <property type="entry name" value="HATPase_c"/>
    <property type="match status" value="1"/>
</dbReference>
<dbReference type="SUPFAM" id="SSF47226">
    <property type="entry name" value="Histidine-containing phosphotransfer domain, HPT domain"/>
    <property type="match status" value="1"/>
</dbReference>
<dbReference type="STRING" id="1227499.C493_20932"/>
<dbReference type="PRINTS" id="PR00344">
    <property type="entry name" value="BCTRLSENSOR"/>
</dbReference>
<dbReference type="GO" id="GO:0006935">
    <property type="term" value="P:chemotaxis"/>
    <property type="evidence" value="ECO:0007669"/>
    <property type="project" value="UniProtKB-KW"/>
</dbReference>
<evidence type="ECO:0000256" key="2">
    <source>
        <dbReference type="ARBA" id="ARBA00012438"/>
    </source>
</evidence>
<dbReference type="Pfam" id="PF01584">
    <property type="entry name" value="CheW"/>
    <property type="match status" value="1"/>
</dbReference>
<evidence type="ECO:0000313" key="17">
    <source>
        <dbReference type="Proteomes" id="UP000011602"/>
    </source>
</evidence>
<dbReference type="EMBL" id="AOHZ01000098">
    <property type="protein sequence ID" value="ELY49201.1"/>
    <property type="molecule type" value="Genomic_DNA"/>
</dbReference>
<evidence type="ECO:0000313" key="16">
    <source>
        <dbReference type="EMBL" id="ELY49201.1"/>
    </source>
</evidence>
<dbReference type="SUPFAM" id="SSF50341">
    <property type="entry name" value="CheW-like"/>
    <property type="match status" value="1"/>
</dbReference>
<dbReference type="PANTHER" id="PTHR43395">
    <property type="entry name" value="SENSOR HISTIDINE KINASE CHEA"/>
    <property type="match status" value="1"/>
</dbReference>
<evidence type="ECO:0000256" key="7">
    <source>
        <dbReference type="ARBA" id="ARBA00022741"/>
    </source>
</evidence>
<keyword evidence="10" id="KW-0902">Two-component regulatory system</keyword>
<sequence>MSDVFDTFVRETEEDLLDLNNALLVLENDTSDASAIDALFRVSHNLKGNFGAMGFPEASNLAHGMEDLLDEIRDGAIDVSSDRMDLLFRAVDQLEVMVDEISETGETETDPSGLVDEIRASIEAMDEPADSPESSDATAAPADAVAVDAELLSTVAETDATEAEAVYRVTADIGDSATKRVDAMFVLDQTDSEFVLHATDPERSAIEAGEFDAEFDLFVSVDGDVPAGVGGEDAGDEGADDSGDPESSERSAVEAAFEESRYLESVTVVDVTDDLAAVAAGETTTGADGTDEGTDTESTDSSNASSSTVLDRGNAEIESIRVDVETVDDLYNQVEEMVTSRIKLRNIIEDIGVPEAEDELNEHDKITSKLQDTVLDMRLVPLRTIAGHFPRLVRDLARDQEKEIDFEMDAVDIEMDRSILNEMRDPLVHLLRNAVDHGIEPPEVREENGKPRTGTIELRGERERDRVRITVEDDGAGLDVERIKSKAIDRGIVSAEEIEYMEESEVYDLIFHPGFSTNEEVTEVSGRGVGMDVVNETVRGVDGSINVESEPGEGTSITLSLPVSVAIVRVLFVSVGEETYGVPIKNIADISALEAVSIQQMESTSVLNHEDRVYPIIDLGEALSAPEAESTDDDLIVRIKDDVRQVALRCNGMTGQEEVVIKPFEGSLSGITGISGAAVLGEGEVVMMLDVQTV</sequence>
<name>L9WIZ7_9EURY</name>
<dbReference type="FunFam" id="3.30.565.10:FF:000016">
    <property type="entry name" value="Chemotaxis protein CheA, putative"/>
    <property type="match status" value="1"/>
</dbReference>
<dbReference type="InterPro" id="IPR002545">
    <property type="entry name" value="CheW-lke_dom"/>
</dbReference>
<keyword evidence="9" id="KW-0067">ATP-binding</keyword>
<dbReference type="InterPro" id="IPR004105">
    <property type="entry name" value="CheA-like_dim"/>
</dbReference>
<gene>
    <name evidence="16" type="ORF">C493_20932</name>
</gene>
<feature type="compositionally biased region" description="Acidic residues" evidence="12">
    <location>
        <begin position="233"/>
        <end position="246"/>
    </location>
</feature>
<evidence type="ECO:0000256" key="8">
    <source>
        <dbReference type="ARBA" id="ARBA00022777"/>
    </source>
</evidence>
<dbReference type="SMART" id="SM00073">
    <property type="entry name" value="HPT"/>
    <property type="match status" value="1"/>
</dbReference>
<dbReference type="InterPro" id="IPR004358">
    <property type="entry name" value="Sig_transdc_His_kin-like_C"/>
</dbReference>
<dbReference type="InterPro" id="IPR005467">
    <property type="entry name" value="His_kinase_dom"/>
</dbReference>
<keyword evidence="8 16" id="KW-0418">Kinase</keyword>
<feature type="domain" description="HPt" evidence="15">
    <location>
        <begin position="1"/>
        <end position="101"/>
    </location>
</feature>
<dbReference type="SUPFAM" id="SSF47384">
    <property type="entry name" value="Homodimeric domain of signal transducing histidine kinase"/>
    <property type="match status" value="1"/>
</dbReference>
<evidence type="ECO:0000259" key="15">
    <source>
        <dbReference type="PROSITE" id="PS50894"/>
    </source>
</evidence>
<evidence type="ECO:0000256" key="1">
    <source>
        <dbReference type="ARBA" id="ARBA00000085"/>
    </source>
</evidence>
<dbReference type="InterPro" id="IPR036890">
    <property type="entry name" value="HATPase_C_sf"/>
</dbReference>
<comment type="caution">
    <text evidence="16">The sequence shown here is derived from an EMBL/GenBank/DDBJ whole genome shotgun (WGS) entry which is preliminary data.</text>
</comment>
<dbReference type="InterPro" id="IPR036097">
    <property type="entry name" value="HisK_dim/P_sf"/>
</dbReference>
<dbReference type="PROSITE" id="PS50894">
    <property type="entry name" value="HPT"/>
    <property type="match status" value="1"/>
</dbReference>